<dbReference type="Pfam" id="PF13361">
    <property type="entry name" value="UvrD_C"/>
    <property type="match status" value="2"/>
</dbReference>
<dbReference type="EC" id="3.1.11.5" evidence="15"/>
<dbReference type="InterPro" id="IPR038726">
    <property type="entry name" value="PDDEXK_AddAB-type"/>
</dbReference>
<keyword evidence="4 15" id="KW-0227">DNA damage</keyword>
<keyword evidence="3 15" id="KW-0547">Nucleotide-binding</keyword>
<evidence type="ECO:0000256" key="16">
    <source>
        <dbReference type="PROSITE-ProRule" id="PRU00560"/>
    </source>
</evidence>
<comment type="domain">
    <text evidence="15">The N-terminal DNA-binding domain is a ssDNA-dependent ATPase and has ATP-dependent 3'-5' helicase function. This domain interacts with RecC.</text>
</comment>
<comment type="domain">
    <text evidence="15">The C-terminal domain has nuclease activity and interacts with RecD. It interacts with RecA, facilitating its loading onto ssDNA.</text>
</comment>
<feature type="domain" description="UvrD-like helicase ATP-binding" evidence="17">
    <location>
        <begin position="1"/>
        <end position="354"/>
    </location>
</feature>
<evidence type="ECO:0000256" key="2">
    <source>
        <dbReference type="ARBA" id="ARBA00022723"/>
    </source>
</evidence>
<sequence>MKIIEPLTSKLEGRVLIEASAGTGKTYTITTLVIRYLLGIGVAPLRLEDILIVTFTKAATAELRVRIYSRILEVQEAFKTGHSEDQLIMEMLKIVPQTEHYKARLILKEAERLMSDANVFTIHSFCQRFLSQNPLDSHLPFDVRLETSDTELKTQAAKQFWREECYFFSERLAAIAFPVYKTPDHVQTMVSPFLSVADTLIAPDNLFALEDAVFNAFNEDGEQDTNQIKTLLWSYATKAFDRIFLRIKGKHGVLFFDDLIHETAKLVRQATPTQLAHIQKRYQVAMIDEFQDTDHTQYEIFSTLFGHSKERTLLMIGDPKQSIYKFRGADIHTYLQAKAAAEHSYSLGTNYRSSAALVKSVNELFEQTPYPFLNENIPFQPVSTPEKAALSYLSIDDEPQTGITIAHLSGDNNKGTFQAATAHYIAQRIKCLLKSGQIHKDGTRRSIENNDITILVRDKNDATTILKALRAENLPAVYLSDKNKVFKSEAAHLIHLFLKSLLNLRNQELMKQTFASLLYQFTLQDLHNVLHDHLQYESLLSEREQCLEDWERFGIIPMVDKFLHRHGRIHRFRNHPEFDRIMTDIRHVCELLQAQSLLAPTKEALLDWLNLQMQLPDEGGDETAGGSYSLRLESEMNVITIMTIHSSKGLEFPITFVPSSLETRNIKPPFIVDDPKDPNLKTIDFQANPDFEADALTEMQAENMRLLYVALTRAKYYCEIALSENFLSGKSNINANIVYAKLFDHPGNEPFTLEALRQLQSINVITINETPSVHYDPPPVVNDVLSAAHFHGHINRRWNISSFTQLTRHAPNSYFADNLSDESPINPDSEPDVLPDEALPPSIFTFPKGAQTGTFIHTLFEKYAPQAIFEDNRLADLITKSALPETVTTQLELWIPILEAWLTKIFAHPLLPHCTFGDALQTNALHELEFLFPVAHLTPERFNDFLNQHRAQTAELDFFTLEGMMKGFIDLIFMHEGKFYIIDYKTNHLGNTLEDYQHDALHQAMLDNYYDVQYLIYTVALVRYLRFRMSDFDYDRHFGGVFYLFVRGMTDTGDTGIYYTLPSRDHINALDQLMEQP</sequence>
<keyword evidence="10 15" id="KW-0238">DNA-binding</keyword>
<dbReference type="GO" id="GO:0005829">
    <property type="term" value="C:cytosol"/>
    <property type="evidence" value="ECO:0007669"/>
    <property type="project" value="TreeGrafter"/>
</dbReference>
<dbReference type="HAMAP" id="MF_01485">
    <property type="entry name" value="RecB"/>
    <property type="match status" value="1"/>
</dbReference>
<evidence type="ECO:0000256" key="15">
    <source>
        <dbReference type="HAMAP-Rule" id="MF_01485"/>
    </source>
</evidence>
<dbReference type="InterPro" id="IPR011335">
    <property type="entry name" value="Restrct_endonuc-II-like"/>
</dbReference>
<keyword evidence="8 15" id="KW-0067">ATP-binding</keyword>
<evidence type="ECO:0000256" key="14">
    <source>
        <dbReference type="ARBA" id="ARBA00048988"/>
    </source>
</evidence>
<dbReference type="CDD" id="cd22352">
    <property type="entry name" value="RecB_C-like"/>
    <property type="match status" value="1"/>
</dbReference>
<keyword evidence="11 15" id="KW-0234">DNA repair</keyword>
<dbReference type="Gene3D" id="1.10.486.10">
    <property type="entry name" value="PCRA, domain 4"/>
    <property type="match status" value="1"/>
</dbReference>
<dbReference type="GO" id="GO:0005524">
    <property type="term" value="F:ATP binding"/>
    <property type="evidence" value="ECO:0007669"/>
    <property type="project" value="UniProtKB-UniRule"/>
</dbReference>
<dbReference type="AlphaFoldDB" id="A0AB35BZC0"/>
<evidence type="ECO:0000256" key="9">
    <source>
        <dbReference type="ARBA" id="ARBA00022842"/>
    </source>
</evidence>
<dbReference type="EMBL" id="JAGIBU010000002">
    <property type="protein sequence ID" value="MBS7824438.1"/>
    <property type="molecule type" value="Genomic_DNA"/>
</dbReference>
<dbReference type="SUPFAM" id="SSF52540">
    <property type="entry name" value="P-loop containing nucleoside triphosphate hydrolases"/>
    <property type="match status" value="1"/>
</dbReference>
<proteinExistence type="inferred from homology"/>
<dbReference type="GO" id="GO:0043138">
    <property type="term" value="F:3'-5' DNA helicase activity"/>
    <property type="evidence" value="ECO:0007669"/>
    <property type="project" value="UniProtKB-UniRule"/>
</dbReference>
<protein>
    <recommendedName>
        <fullName evidence="15">RecBCD enzyme subunit RecB</fullName>
        <ecNumber evidence="15">3.1.11.5</ecNumber>
        <ecNumber evidence="15">5.6.2.4</ecNumber>
    </recommendedName>
    <alternativeName>
        <fullName evidence="15">DNA 3'-5' helicase subunit RecB</fullName>
    </alternativeName>
    <alternativeName>
        <fullName evidence="15">Exonuclease V subunit RecB</fullName>
        <shortName evidence="15">ExoV subunit RecB</shortName>
    </alternativeName>
    <alternativeName>
        <fullName evidence="15">Helicase/nuclease RecBCD subunit RecB</fullName>
    </alternativeName>
</protein>
<dbReference type="PANTHER" id="PTHR11070:SF23">
    <property type="entry name" value="RECBCD ENZYME SUBUNIT RECB"/>
    <property type="match status" value="1"/>
</dbReference>
<dbReference type="InterPro" id="IPR011604">
    <property type="entry name" value="PDDEXK-like_dom_sf"/>
</dbReference>
<dbReference type="InterPro" id="IPR027417">
    <property type="entry name" value="P-loop_NTPase"/>
</dbReference>
<evidence type="ECO:0000256" key="6">
    <source>
        <dbReference type="ARBA" id="ARBA00022806"/>
    </source>
</evidence>
<feature type="binding site" evidence="15">
    <location>
        <position position="857"/>
    </location>
    <ligand>
        <name>Mg(2+)</name>
        <dbReference type="ChEBI" id="CHEBI:18420"/>
    </ligand>
</feature>
<dbReference type="GO" id="GO:0000724">
    <property type="term" value="P:double-strand break repair via homologous recombination"/>
    <property type="evidence" value="ECO:0007669"/>
    <property type="project" value="UniProtKB-UniRule"/>
</dbReference>
<evidence type="ECO:0000256" key="11">
    <source>
        <dbReference type="ARBA" id="ARBA00023204"/>
    </source>
</evidence>
<dbReference type="EC" id="5.6.2.4" evidence="15"/>
<dbReference type="Gene3D" id="3.40.50.300">
    <property type="entry name" value="P-loop containing nucleotide triphosphate hydrolases"/>
    <property type="match status" value="3"/>
</dbReference>
<dbReference type="GO" id="GO:0009338">
    <property type="term" value="C:exodeoxyribonuclease V complex"/>
    <property type="evidence" value="ECO:0007669"/>
    <property type="project" value="TreeGrafter"/>
</dbReference>
<comment type="catalytic activity">
    <reaction evidence="14 15">
        <text>ATP + H2O = ADP + phosphate + H(+)</text>
        <dbReference type="Rhea" id="RHEA:13065"/>
        <dbReference type="ChEBI" id="CHEBI:15377"/>
        <dbReference type="ChEBI" id="CHEBI:15378"/>
        <dbReference type="ChEBI" id="CHEBI:30616"/>
        <dbReference type="ChEBI" id="CHEBI:43474"/>
        <dbReference type="ChEBI" id="CHEBI:456216"/>
        <dbReference type="EC" id="5.6.2.4"/>
    </reaction>
</comment>
<dbReference type="RefSeq" id="WP_213403671.1">
    <property type="nucleotide sequence ID" value="NZ_JAGIBT010000008.1"/>
</dbReference>
<evidence type="ECO:0000256" key="10">
    <source>
        <dbReference type="ARBA" id="ARBA00023125"/>
    </source>
</evidence>
<evidence type="ECO:0000259" key="17">
    <source>
        <dbReference type="PROSITE" id="PS51198"/>
    </source>
</evidence>
<feature type="binding site" evidence="15">
    <location>
        <position position="983"/>
    </location>
    <ligand>
        <name>Mg(2+)</name>
        <dbReference type="ChEBI" id="CHEBI:18420"/>
    </ligand>
</feature>
<dbReference type="InterPro" id="IPR000212">
    <property type="entry name" value="DNA_helicase_UvrD/REP"/>
</dbReference>
<dbReference type="GO" id="GO:0003677">
    <property type="term" value="F:DNA binding"/>
    <property type="evidence" value="ECO:0007669"/>
    <property type="project" value="UniProtKB-UniRule"/>
</dbReference>
<evidence type="ECO:0000256" key="12">
    <source>
        <dbReference type="ARBA" id="ARBA00023235"/>
    </source>
</evidence>
<comment type="subunit">
    <text evidence="15">Heterotrimer of RecB, RecC and RecD. All subunits contribute to DNA-binding. Interacts with RecA.</text>
</comment>
<keyword evidence="1 15" id="KW-0540">Nuclease</keyword>
<evidence type="ECO:0000256" key="1">
    <source>
        <dbReference type="ARBA" id="ARBA00022722"/>
    </source>
</evidence>
<dbReference type="CDD" id="cd17932">
    <property type="entry name" value="DEXQc_UvrD"/>
    <property type="match status" value="1"/>
</dbReference>
<evidence type="ECO:0000256" key="7">
    <source>
        <dbReference type="ARBA" id="ARBA00022839"/>
    </source>
</evidence>
<comment type="similarity">
    <text evidence="15">Belongs to the helicase family. UvrD subfamily.</text>
</comment>
<dbReference type="GO" id="GO:0008854">
    <property type="term" value="F:exodeoxyribonuclease V activity"/>
    <property type="evidence" value="ECO:0007669"/>
    <property type="project" value="UniProtKB-EC"/>
</dbReference>
<feature type="region of interest" description="Nuclease activity, interacts with RecD and RecA" evidence="15">
    <location>
        <begin position="797"/>
        <end position="1077"/>
    </location>
</feature>
<feature type="active site" description="For nuclease activity" evidence="15">
    <location>
        <position position="983"/>
    </location>
</feature>
<evidence type="ECO:0000256" key="8">
    <source>
        <dbReference type="ARBA" id="ARBA00022840"/>
    </source>
</evidence>
<dbReference type="Proteomes" id="UP000680020">
    <property type="component" value="Unassembled WGS sequence"/>
</dbReference>
<feature type="domain" description="UvrD-like helicase C-terminal" evidence="18">
    <location>
        <begin position="355"/>
        <end position="649"/>
    </location>
</feature>
<evidence type="ECO:0000256" key="4">
    <source>
        <dbReference type="ARBA" id="ARBA00022763"/>
    </source>
</evidence>
<dbReference type="PROSITE" id="PS51198">
    <property type="entry name" value="UVRD_HELICASE_ATP_BIND"/>
    <property type="match status" value="1"/>
</dbReference>
<dbReference type="PANTHER" id="PTHR11070">
    <property type="entry name" value="UVRD / RECB / PCRA DNA HELICASE FAMILY MEMBER"/>
    <property type="match status" value="1"/>
</dbReference>
<evidence type="ECO:0000313" key="19">
    <source>
        <dbReference type="EMBL" id="MBS7824438.1"/>
    </source>
</evidence>
<comment type="catalytic activity">
    <reaction evidence="13 15">
        <text>Couples ATP hydrolysis with the unwinding of duplex DNA by translocating in the 3'-5' direction.</text>
        <dbReference type="EC" id="5.6.2.4"/>
    </reaction>
</comment>
<feature type="region of interest" description="DNA-binding and helicase activity, interacts with RecC" evidence="15">
    <location>
        <begin position="1"/>
        <end position="755"/>
    </location>
</feature>
<evidence type="ECO:0000256" key="5">
    <source>
        <dbReference type="ARBA" id="ARBA00022801"/>
    </source>
</evidence>
<evidence type="ECO:0000313" key="20">
    <source>
        <dbReference type="Proteomes" id="UP000680020"/>
    </source>
</evidence>
<dbReference type="PROSITE" id="PS51217">
    <property type="entry name" value="UVRD_HELICASE_CTER"/>
    <property type="match status" value="1"/>
</dbReference>
<dbReference type="InterPro" id="IPR004586">
    <property type="entry name" value="RecB"/>
</dbReference>
<comment type="miscellaneous">
    <text evidence="15">In the RecBCD complex, RecB has a slow 3'-5' helicase, an exonuclease activity and loads RecA onto ssDNA, RecD has a fast 5'-3' helicase activity, while RecC stimulates the ATPase and processivity of the RecB helicase and contributes to recognition of the Chi site.</text>
</comment>
<feature type="binding site" evidence="15">
    <location>
        <position position="970"/>
    </location>
    <ligand>
        <name>Mg(2+)</name>
        <dbReference type="ChEBI" id="CHEBI:18420"/>
    </ligand>
</feature>
<name>A0AB35BZC0_9GAMM</name>
<dbReference type="InterPro" id="IPR014016">
    <property type="entry name" value="UvrD-like_ATP-bd"/>
</dbReference>
<feature type="binding site" evidence="16">
    <location>
        <begin position="19"/>
        <end position="26"/>
    </location>
    <ligand>
        <name>ATP</name>
        <dbReference type="ChEBI" id="CHEBI:30616"/>
    </ligand>
</feature>
<dbReference type="GO" id="GO:0000287">
    <property type="term" value="F:magnesium ion binding"/>
    <property type="evidence" value="ECO:0007669"/>
    <property type="project" value="UniProtKB-UniRule"/>
</dbReference>
<keyword evidence="2 15" id="KW-0479">Metal-binding</keyword>
<reference evidence="19" key="1">
    <citation type="submission" date="2021-03" db="EMBL/GenBank/DDBJ databases">
        <title>Identification and antibiotic profiling of Wohlfahrtiimonas chitiniclastica, an underestimated human pathogen.</title>
        <authorList>
            <person name="Kopf A."/>
            <person name="Bunk B."/>
            <person name="Coldewey S."/>
            <person name="Gunzer F."/>
            <person name="Riedel T."/>
            <person name="Schroettner P."/>
        </authorList>
    </citation>
    <scope>NUCLEOTIDE SEQUENCE</scope>
    <source>
        <strain evidence="19">DSM 100917</strain>
    </source>
</reference>
<keyword evidence="5 15" id="KW-0378">Hydrolase</keyword>
<comment type="function">
    <text evidence="15">A helicase/nuclease that prepares dsDNA breaks (DSB) for recombinational DNA repair. Binds to DSBs and unwinds DNA via a highly rapid and processive ATP-dependent bidirectional helicase activity. Unwinds dsDNA until it encounters a Chi (crossover hotspot instigator) sequence from the 3' direction. Cuts ssDNA a few nucleotides 3' to the Chi site. The properties and activities of the enzyme are changed at Chi. The Chi-altered holoenzyme produces a long 3'-ssDNA overhang and facilitates RecA-binding to the ssDNA for homologous DNA recombination and repair. Holoenzyme degrades any linearized DNA that is unable to undergo homologous recombination. In the holoenzyme this subunit contributes ATPase, 3'-5' helicase, exonuclease activity and loads RecA onto ssDNA.</text>
</comment>
<keyword evidence="9 15" id="KW-0460">Magnesium</keyword>
<keyword evidence="12 15" id="KW-0413">Isomerase</keyword>
<gene>
    <name evidence="15" type="primary">recB</name>
    <name evidence="19" type="ORF">J7561_04380</name>
</gene>
<evidence type="ECO:0000256" key="13">
    <source>
        <dbReference type="ARBA" id="ARBA00034617"/>
    </source>
</evidence>
<comment type="cofactor">
    <cofactor evidence="15">
        <name>Mg(2+)</name>
        <dbReference type="ChEBI" id="CHEBI:18420"/>
    </cofactor>
    <text evidence="15">Binds 1 Mg(2+) ion per subunit.</text>
</comment>
<dbReference type="Pfam" id="PF12705">
    <property type="entry name" value="PDDEXK_1"/>
    <property type="match status" value="1"/>
</dbReference>
<organism evidence="19 20">
    <name type="scientific">Wohlfahrtiimonas chitiniclastica</name>
    <dbReference type="NCBI Taxonomy" id="400946"/>
    <lineage>
        <taxon>Bacteria</taxon>
        <taxon>Pseudomonadati</taxon>
        <taxon>Pseudomonadota</taxon>
        <taxon>Gammaproteobacteria</taxon>
        <taxon>Cardiobacteriales</taxon>
        <taxon>Ignatzschineriaceae</taxon>
        <taxon>Wohlfahrtiimonas</taxon>
    </lineage>
</organism>
<dbReference type="Pfam" id="PF00580">
    <property type="entry name" value="UvrD-helicase"/>
    <property type="match status" value="1"/>
</dbReference>
<accession>A0AB35BZC0</accession>
<dbReference type="InterPro" id="IPR014017">
    <property type="entry name" value="DNA_helicase_UvrD-like_C"/>
</dbReference>
<evidence type="ECO:0000256" key="3">
    <source>
        <dbReference type="ARBA" id="ARBA00022741"/>
    </source>
</evidence>
<dbReference type="Gene3D" id="3.90.320.10">
    <property type="match status" value="1"/>
</dbReference>
<evidence type="ECO:0000259" key="18">
    <source>
        <dbReference type="PROSITE" id="PS51217"/>
    </source>
</evidence>
<comment type="caution">
    <text evidence="19">The sequence shown here is derived from an EMBL/GenBank/DDBJ whole genome shotgun (WGS) entry which is preliminary data.</text>
</comment>
<keyword evidence="6 15" id="KW-0347">Helicase</keyword>
<comment type="catalytic activity">
    <reaction evidence="15">
        <text>Exonucleolytic cleavage (in the presence of ATP) in either 5'- to 3'- or 3'- to 5'-direction to yield 5'-phosphooligonucleotides.</text>
        <dbReference type="EC" id="3.1.11.5"/>
    </reaction>
</comment>
<keyword evidence="7 15" id="KW-0269">Exonuclease</keyword>
<dbReference type="SUPFAM" id="SSF52980">
    <property type="entry name" value="Restriction endonuclease-like"/>
    <property type="match status" value="1"/>
</dbReference>